<dbReference type="PROSITE" id="PS51186">
    <property type="entry name" value="GNAT"/>
    <property type="match status" value="1"/>
</dbReference>
<dbReference type="STRING" id="1770053.SAMN05216551_107139"/>
<dbReference type="Proteomes" id="UP000243719">
    <property type="component" value="Unassembled WGS sequence"/>
</dbReference>
<feature type="domain" description="N-acetyltransferase" evidence="1">
    <location>
        <begin position="1"/>
        <end position="142"/>
    </location>
</feature>
<gene>
    <name evidence="2" type="ORF">SAMN05216551_107139</name>
</gene>
<evidence type="ECO:0000313" key="3">
    <source>
        <dbReference type="Proteomes" id="UP000243719"/>
    </source>
</evidence>
<dbReference type="AlphaFoldDB" id="A0A1H2PRR5"/>
<dbReference type="GO" id="GO:0016747">
    <property type="term" value="F:acyltransferase activity, transferring groups other than amino-acyl groups"/>
    <property type="evidence" value="ECO:0007669"/>
    <property type="project" value="InterPro"/>
</dbReference>
<organism evidence="2 3">
    <name type="scientific">Chitinasiproducens palmae</name>
    <dbReference type="NCBI Taxonomy" id="1770053"/>
    <lineage>
        <taxon>Bacteria</taxon>
        <taxon>Pseudomonadati</taxon>
        <taxon>Pseudomonadota</taxon>
        <taxon>Betaproteobacteria</taxon>
        <taxon>Burkholderiales</taxon>
        <taxon>Burkholderiaceae</taxon>
        <taxon>Chitinasiproducens</taxon>
    </lineage>
</organism>
<evidence type="ECO:0000259" key="1">
    <source>
        <dbReference type="PROSITE" id="PS51186"/>
    </source>
</evidence>
<accession>A0A1H2PRR5</accession>
<reference evidence="3" key="1">
    <citation type="submission" date="2016-09" db="EMBL/GenBank/DDBJ databases">
        <authorList>
            <person name="Varghese N."/>
            <person name="Submissions S."/>
        </authorList>
    </citation>
    <scope>NUCLEOTIDE SEQUENCE [LARGE SCALE GENOMIC DNA]</scope>
    <source>
        <strain evidence="3">JS23</strain>
    </source>
</reference>
<protein>
    <recommendedName>
        <fullName evidence="1">N-acetyltransferase domain-containing protein</fullName>
    </recommendedName>
</protein>
<dbReference type="InterPro" id="IPR000182">
    <property type="entry name" value="GNAT_dom"/>
</dbReference>
<proteinExistence type="predicted"/>
<dbReference type="OrthoDB" id="9029974at2"/>
<sequence length="142" mass="16070">MRIEKLRAEHVLAVELQQAQAVTAGLIDRRYAEELASYEKSVGWAVVDGDTTLACGGIIEAWPGRALSWALFSDEALRRFRHVHRLVLGVLRDAPWRRIEMDVDAAHTAGIRWAERLGFVAEGVRRKYTTDGRDVVLYARVK</sequence>
<dbReference type="Gene3D" id="3.40.630.30">
    <property type="match status" value="1"/>
</dbReference>
<dbReference type="SUPFAM" id="SSF55729">
    <property type="entry name" value="Acyl-CoA N-acyltransferases (Nat)"/>
    <property type="match status" value="1"/>
</dbReference>
<dbReference type="EMBL" id="FNLO01000007">
    <property type="protein sequence ID" value="SDV49189.1"/>
    <property type="molecule type" value="Genomic_DNA"/>
</dbReference>
<evidence type="ECO:0000313" key="2">
    <source>
        <dbReference type="EMBL" id="SDV49189.1"/>
    </source>
</evidence>
<keyword evidence="3" id="KW-1185">Reference proteome</keyword>
<dbReference type="InterPro" id="IPR016181">
    <property type="entry name" value="Acyl_CoA_acyltransferase"/>
</dbReference>
<name>A0A1H2PRR5_9BURK</name>